<name>A0ABU8RQC3_9SPHN</name>
<feature type="domain" description="Inner membrane protein YqiJ OB-fold" evidence="2">
    <location>
        <begin position="133"/>
        <end position="194"/>
    </location>
</feature>
<evidence type="ECO:0000259" key="2">
    <source>
        <dbReference type="Pfam" id="PF07290"/>
    </source>
</evidence>
<dbReference type="EMBL" id="JBBHJZ010000001">
    <property type="protein sequence ID" value="MEJ5975007.1"/>
    <property type="molecule type" value="Genomic_DNA"/>
</dbReference>
<comment type="caution">
    <text evidence="4">The sequence shown here is derived from an EMBL/GenBank/DDBJ whole genome shotgun (WGS) entry which is preliminary data.</text>
</comment>
<dbReference type="InterPro" id="IPR010840">
    <property type="entry name" value="YqiJ_OB"/>
</dbReference>
<evidence type="ECO:0000259" key="3">
    <source>
        <dbReference type="Pfam" id="PF21001"/>
    </source>
</evidence>
<dbReference type="InterPro" id="IPR048376">
    <property type="entry name" value="YqiJ_N"/>
</dbReference>
<evidence type="ECO:0000313" key="5">
    <source>
        <dbReference type="Proteomes" id="UP001361239"/>
    </source>
</evidence>
<reference evidence="4 5" key="1">
    <citation type="submission" date="2024-03" db="EMBL/GenBank/DDBJ databases">
        <authorList>
            <person name="Jo J.-H."/>
        </authorList>
    </citation>
    <scope>NUCLEOTIDE SEQUENCE [LARGE SCALE GENOMIC DNA]</scope>
    <source>
        <strain evidence="4 5">PS1R-30</strain>
    </source>
</reference>
<feature type="domain" description="Inner membrane protein YqiJ N-terminal" evidence="3">
    <location>
        <begin position="11"/>
        <end position="106"/>
    </location>
</feature>
<protein>
    <submittedName>
        <fullName evidence="4">OB-fold-containig protein</fullName>
    </submittedName>
</protein>
<dbReference type="Proteomes" id="UP001361239">
    <property type="component" value="Unassembled WGS sequence"/>
</dbReference>
<feature type="transmembrane region" description="Helical" evidence="1">
    <location>
        <begin position="62"/>
        <end position="80"/>
    </location>
</feature>
<organism evidence="4 5">
    <name type="scientific">Novosphingobium anseongense</name>
    <dbReference type="NCBI Taxonomy" id="3133436"/>
    <lineage>
        <taxon>Bacteria</taxon>
        <taxon>Pseudomonadati</taxon>
        <taxon>Pseudomonadota</taxon>
        <taxon>Alphaproteobacteria</taxon>
        <taxon>Sphingomonadales</taxon>
        <taxon>Sphingomonadaceae</taxon>
        <taxon>Novosphingobium</taxon>
    </lineage>
</organism>
<feature type="transmembrane region" description="Helical" evidence="1">
    <location>
        <begin position="12"/>
        <end position="36"/>
    </location>
</feature>
<sequence length="205" mass="21819">MLEQLLTPGYLAFSASFVLMIGIGLVEAVGLGIGALDLDVDMPEPDGWAVLDWLGLRSGLPILIWLTSLLACFTFVGVVLQQSVEALFGAPLPIVVAVGFALVLGLIANAFCAGVVARLMPEYQTTVVDREALLRRRATVLEGTARRGSPARAKVTDQHGQAHYVMVEPHEDGDAVAQGEIGLLVRQDGPLFFILPETNATLSVV</sequence>
<dbReference type="Pfam" id="PF07290">
    <property type="entry name" value="YqiJ_OB"/>
    <property type="match status" value="1"/>
</dbReference>
<keyword evidence="1" id="KW-0472">Membrane</keyword>
<gene>
    <name evidence="4" type="ORF">WG901_00035</name>
</gene>
<feature type="transmembrane region" description="Helical" evidence="1">
    <location>
        <begin position="92"/>
        <end position="117"/>
    </location>
</feature>
<keyword evidence="5" id="KW-1185">Reference proteome</keyword>
<proteinExistence type="predicted"/>
<dbReference type="Pfam" id="PF21001">
    <property type="entry name" value="YqiJ_N"/>
    <property type="match status" value="1"/>
</dbReference>
<evidence type="ECO:0000313" key="4">
    <source>
        <dbReference type="EMBL" id="MEJ5975007.1"/>
    </source>
</evidence>
<keyword evidence="1" id="KW-0812">Transmembrane</keyword>
<dbReference type="RefSeq" id="WP_339584984.1">
    <property type="nucleotide sequence ID" value="NZ_JBBHJZ010000001.1"/>
</dbReference>
<keyword evidence="1" id="KW-1133">Transmembrane helix</keyword>
<evidence type="ECO:0000256" key="1">
    <source>
        <dbReference type="SAM" id="Phobius"/>
    </source>
</evidence>
<accession>A0ABU8RQC3</accession>